<dbReference type="PRINTS" id="PR00019">
    <property type="entry name" value="LEURICHRPT"/>
</dbReference>
<dbReference type="PANTHER" id="PTHR27004:SF428">
    <property type="entry name" value="OS01G0160600 PROTEIN"/>
    <property type="match status" value="1"/>
</dbReference>
<evidence type="ECO:0000256" key="1">
    <source>
        <dbReference type="ARBA" id="ARBA00004251"/>
    </source>
</evidence>
<name>A0ABM2YSY5_GOSHI</name>
<evidence type="ECO:0000256" key="10">
    <source>
        <dbReference type="ARBA" id="ARBA00023180"/>
    </source>
</evidence>
<dbReference type="CDD" id="cd09272">
    <property type="entry name" value="RNase_HI_RT_Ty1"/>
    <property type="match status" value="1"/>
</dbReference>
<evidence type="ECO:0000256" key="6">
    <source>
        <dbReference type="ARBA" id="ARBA00022737"/>
    </source>
</evidence>
<keyword evidence="3" id="KW-1003">Cell membrane</keyword>
<evidence type="ECO:0000256" key="4">
    <source>
        <dbReference type="ARBA" id="ARBA00022614"/>
    </source>
</evidence>
<keyword evidence="4" id="KW-0433">Leucine-rich repeat</keyword>
<dbReference type="InterPro" id="IPR003591">
    <property type="entry name" value="Leu-rich_rpt_typical-subtyp"/>
</dbReference>
<evidence type="ECO:0000313" key="13">
    <source>
        <dbReference type="Proteomes" id="UP000818029"/>
    </source>
</evidence>
<gene>
    <name evidence="14" type="primary">LOC107917211</name>
</gene>
<reference evidence="14" key="2">
    <citation type="submission" date="2025-08" db="UniProtKB">
        <authorList>
            <consortium name="RefSeq"/>
        </authorList>
    </citation>
    <scope>IDENTIFICATION</scope>
</reference>
<dbReference type="InterPro" id="IPR032675">
    <property type="entry name" value="LRR_dom_sf"/>
</dbReference>
<dbReference type="InterPro" id="IPR001611">
    <property type="entry name" value="Leu-rich_rpt"/>
</dbReference>
<evidence type="ECO:0000256" key="8">
    <source>
        <dbReference type="ARBA" id="ARBA00023136"/>
    </source>
</evidence>
<keyword evidence="5 11" id="KW-0812">Transmembrane</keyword>
<comment type="similarity">
    <text evidence="2">Belongs to the RLP family.</text>
</comment>
<proteinExistence type="inferred from homology"/>
<dbReference type="SUPFAM" id="SSF52058">
    <property type="entry name" value="L domain-like"/>
    <property type="match status" value="2"/>
</dbReference>
<dbReference type="Gene3D" id="3.80.10.10">
    <property type="entry name" value="Ribonuclease Inhibitor"/>
    <property type="match status" value="2"/>
</dbReference>
<comment type="subcellular location">
    <subcellularLocation>
        <location evidence="1">Cell membrane</location>
        <topology evidence="1">Single-pass type I membrane protein</topology>
    </subcellularLocation>
</comment>
<dbReference type="InterPro" id="IPR013103">
    <property type="entry name" value="RVT_2"/>
</dbReference>
<organism evidence="13 14">
    <name type="scientific">Gossypium hirsutum</name>
    <name type="common">Upland cotton</name>
    <name type="synonym">Gossypium mexicanum</name>
    <dbReference type="NCBI Taxonomy" id="3635"/>
    <lineage>
        <taxon>Eukaryota</taxon>
        <taxon>Viridiplantae</taxon>
        <taxon>Streptophyta</taxon>
        <taxon>Embryophyta</taxon>
        <taxon>Tracheophyta</taxon>
        <taxon>Spermatophyta</taxon>
        <taxon>Magnoliopsida</taxon>
        <taxon>eudicotyledons</taxon>
        <taxon>Gunneridae</taxon>
        <taxon>Pentapetalae</taxon>
        <taxon>rosids</taxon>
        <taxon>malvids</taxon>
        <taxon>Malvales</taxon>
        <taxon>Malvaceae</taxon>
        <taxon>Malvoideae</taxon>
        <taxon>Gossypium</taxon>
    </lineage>
</organism>
<keyword evidence="10" id="KW-0325">Glycoprotein</keyword>
<reference evidence="13" key="1">
    <citation type="journal article" date="2020" name="Nat. Genet.">
        <title>Genomic diversifications of five Gossypium allopolyploid species and their impact on cotton improvement.</title>
        <authorList>
            <person name="Chen Z.J."/>
            <person name="Sreedasyam A."/>
            <person name="Ando A."/>
            <person name="Song Q."/>
            <person name="De Santiago L.M."/>
            <person name="Hulse-Kemp A.M."/>
            <person name="Ding M."/>
            <person name="Ye W."/>
            <person name="Kirkbride R.C."/>
            <person name="Jenkins J."/>
            <person name="Plott C."/>
            <person name="Lovell J."/>
            <person name="Lin Y.M."/>
            <person name="Vaughn R."/>
            <person name="Liu B."/>
            <person name="Simpson S."/>
            <person name="Scheffler B.E."/>
            <person name="Wen L."/>
            <person name="Saski C.A."/>
            <person name="Grover C.E."/>
            <person name="Hu G."/>
            <person name="Conover J.L."/>
            <person name="Carlson J.W."/>
            <person name="Shu S."/>
            <person name="Boston L.B."/>
            <person name="Williams M."/>
            <person name="Peterson D.G."/>
            <person name="McGee K."/>
            <person name="Jones D.C."/>
            <person name="Wendel J.F."/>
            <person name="Stelly D.M."/>
            <person name="Grimwood J."/>
            <person name="Schmutz J."/>
        </authorList>
    </citation>
    <scope>NUCLEOTIDE SEQUENCE [LARGE SCALE GENOMIC DNA]</scope>
    <source>
        <strain evidence="13">cv. TM-1</strain>
    </source>
</reference>
<evidence type="ECO:0000256" key="9">
    <source>
        <dbReference type="ARBA" id="ARBA00023170"/>
    </source>
</evidence>
<dbReference type="Pfam" id="PF13855">
    <property type="entry name" value="LRR_8"/>
    <property type="match status" value="4"/>
</dbReference>
<dbReference type="GeneID" id="107917211"/>
<evidence type="ECO:0000256" key="11">
    <source>
        <dbReference type="SAM" id="Phobius"/>
    </source>
</evidence>
<accession>A0ABM2YSY5</accession>
<keyword evidence="6" id="KW-0677">Repeat</keyword>
<feature type="transmembrane region" description="Helical" evidence="11">
    <location>
        <begin position="835"/>
        <end position="857"/>
    </location>
</feature>
<protein>
    <submittedName>
        <fullName evidence="14">Receptor-like protein 33</fullName>
    </submittedName>
</protein>
<keyword evidence="13" id="KW-1185">Reference proteome</keyword>
<feature type="domain" description="Reverse transcriptase Ty1/copia-type" evidence="12">
    <location>
        <begin position="2"/>
        <end position="44"/>
    </location>
</feature>
<dbReference type="Proteomes" id="UP000818029">
    <property type="component" value="Chromosome A01"/>
</dbReference>
<dbReference type="RefSeq" id="XP_040933616.1">
    <property type="nucleotide sequence ID" value="XM_041077682.1"/>
</dbReference>
<dbReference type="Pfam" id="PF00560">
    <property type="entry name" value="LRR_1"/>
    <property type="match status" value="2"/>
</dbReference>
<evidence type="ECO:0000313" key="14">
    <source>
        <dbReference type="RefSeq" id="XP_040933616.1"/>
    </source>
</evidence>
<evidence type="ECO:0000256" key="2">
    <source>
        <dbReference type="ARBA" id="ARBA00009592"/>
    </source>
</evidence>
<sequence>MIVALAAQHQWTIHQLDVKSAFLNGFLEEEIYIEQPQGFVITGRMNYFLGMEVNQTEKGIFLCQSSFTMKILDKFSMKNCKPTSTPMAVGVKLSRQGSGEPICETMYKSLIGSLLYLTATRPDIMFAVSVLSRYMNCCNDQHFRAAKRVLRYIKGTIGHGVLFKRAKNMKLIGYVDSDWAGSSDDMRSTSGYAFSLGSGMFCWSSKKQSLVAQSTAEAEYFLDLSGNKLVGSLPSKVSGLSQLSILRLDHNFLSGRVPSWLFSLPSLVELMLNSNKLNGTFELDKLSEISKLEQLSLSDNALSSFTSASNANYSLPNLVSLELSSCNISKFPNFVRNLEGLYFLNLSYNRVHVIEADMFLKLKGLEVLDLSHNIPLFVRNNSEVDLVLPLFVELSLSSCNITELSNFLTTQESLNFLDLSNNNIQGQVTEQENNWGSNLVDLDLSKNLLTALEYYPWKSIEILDLGSNLLEGPLVTPPPSTMVFLISNNRLNGEIPSSICDPARSDYLLILDLSYNNLSGAISKCLGLRHLAGLNLQGNSFHGNVLDFCVERNSVLESLNLNKNDFDGSLPKSLANCSGLEVLNLGNNKINDTYPYWLGDLPGLKVLVLRSNYFHGQIAHSANKSHFSNLQILDLSHNMFSGFLPTTYFTNFKGMMNLANVDMAYMGGPSQYYTDSIVLTMKGEEIVLERILTIFAAIDMSSNRFEGTIPETVGNLISLIVLNFSHNHLTGHIPSSLGNLAALESLDLSCNRLVGEIPSQLTGLNFLEVLNLSDNHLVGLIPQGKQFNTFLNDSYVGNTGLCGFPVSKSCGRSDPPPAIYDEREVDSAFGLNGKFVMMGYGCGLVFGFSAGYIMMTIRKPKWLVGMIQRAGNRVLRRFKKNR</sequence>
<evidence type="ECO:0000256" key="7">
    <source>
        <dbReference type="ARBA" id="ARBA00022989"/>
    </source>
</evidence>
<evidence type="ECO:0000259" key="12">
    <source>
        <dbReference type="Pfam" id="PF07727"/>
    </source>
</evidence>
<keyword evidence="8 11" id="KW-0472">Membrane</keyword>
<dbReference type="SMART" id="SM00369">
    <property type="entry name" value="LRR_TYP"/>
    <property type="match status" value="8"/>
</dbReference>
<keyword evidence="9" id="KW-0675">Receptor</keyword>
<dbReference type="PANTHER" id="PTHR27004">
    <property type="entry name" value="RECEPTOR-LIKE PROTEIN 12 ISOFORM X1"/>
    <property type="match status" value="1"/>
</dbReference>
<evidence type="ECO:0000256" key="3">
    <source>
        <dbReference type="ARBA" id="ARBA00022475"/>
    </source>
</evidence>
<keyword evidence="7 11" id="KW-1133">Transmembrane helix</keyword>
<dbReference type="Pfam" id="PF07727">
    <property type="entry name" value="RVT_2"/>
    <property type="match status" value="1"/>
</dbReference>
<evidence type="ECO:0000256" key="5">
    <source>
        <dbReference type="ARBA" id="ARBA00022692"/>
    </source>
</evidence>